<accession>A0A6B9J1X6</accession>
<sequence>MKIKVELEQEKKIYGVLVNSDLNEGRGFNYVKHLCEKEATAIRLSKRADVQGSDGSVVELQAVKIYGKWFYEGALINKPTSEDDKLEIKLEHEREKKKLFNDALAKAKELGLSQEDIEALQGGK</sequence>
<reference evidence="1" key="1">
    <citation type="submission" date="2019-12" db="EMBL/GenBank/DDBJ databases">
        <title>Isolation and complete genomic sequence of bacteriophage NF: A novel Vibrio alginolyticus phage isolated from the coastal water of Qingdao, China.</title>
        <authorList>
            <person name="Zhang X."/>
        </authorList>
    </citation>
    <scope>NUCLEOTIDE SEQUENCE [LARGE SCALE GENOMIC DNA]</scope>
</reference>
<name>A0A6B9J1X6_9CAUD</name>
<dbReference type="RefSeq" id="YP_010649773.1">
    <property type="nucleotide sequence ID" value="NC_070773.1"/>
</dbReference>
<proteinExistence type="predicted"/>
<dbReference type="EMBL" id="MN812722">
    <property type="protein sequence ID" value="QGZ13255.1"/>
    <property type="molecule type" value="Genomic_DNA"/>
</dbReference>
<organism evidence="1 2">
    <name type="scientific">Vibrio phage NF</name>
    <dbReference type="NCBI Taxonomy" id="2686202"/>
    <lineage>
        <taxon>Viruses</taxon>
        <taxon>Duplodnaviria</taxon>
        <taxon>Heunggongvirae</taxon>
        <taxon>Uroviricota</taxon>
        <taxon>Caudoviricetes</taxon>
        <taxon>Enfavirus</taxon>
        <taxon>Enfavirus NF</taxon>
    </lineage>
</organism>
<dbReference type="GeneID" id="77925333"/>
<protein>
    <submittedName>
        <fullName evidence="1">Uncharacterized protein</fullName>
    </submittedName>
</protein>
<evidence type="ECO:0000313" key="1">
    <source>
        <dbReference type="EMBL" id="QGZ13255.1"/>
    </source>
</evidence>
<keyword evidence="2" id="KW-1185">Reference proteome</keyword>
<dbReference type="Proteomes" id="UP000435913">
    <property type="component" value="Segment"/>
</dbReference>
<dbReference type="KEGG" id="vg:77925333"/>
<evidence type="ECO:0000313" key="2">
    <source>
        <dbReference type="Proteomes" id="UP000435913"/>
    </source>
</evidence>